<protein>
    <submittedName>
        <fullName evidence="1">Uncharacterized protein</fullName>
    </submittedName>
</protein>
<keyword evidence="2" id="KW-1185">Reference proteome</keyword>
<accession>A0A154P511</accession>
<name>A0A154P511_DUFNO</name>
<dbReference type="Proteomes" id="UP000076502">
    <property type="component" value="Unassembled WGS sequence"/>
</dbReference>
<evidence type="ECO:0000313" key="1">
    <source>
        <dbReference type="EMBL" id="KZC06278.1"/>
    </source>
</evidence>
<dbReference type="EMBL" id="KQ434809">
    <property type="protein sequence ID" value="KZC06278.1"/>
    <property type="molecule type" value="Genomic_DNA"/>
</dbReference>
<feature type="non-terminal residue" evidence="1">
    <location>
        <position position="1"/>
    </location>
</feature>
<reference evidence="1 2" key="1">
    <citation type="submission" date="2015-07" db="EMBL/GenBank/DDBJ databases">
        <title>The genome of Dufourea novaeangliae.</title>
        <authorList>
            <person name="Pan H."/>
            <person name="Kapheim K."/>
        </authorList>
    </citation>
    <scope>NUCLEOTIDE SEQUENCE [LARGE SCALE GENOMIC DNA]</scope>
    <source>
        <strain evidence="1">0120121106</strain>
        <tissue evidence="1">Whole body</tissue>
    </source>
</reference>
<evidence type="ECO:0000313" key="2">
    <source>
        <dbReference type="Proteomes" id="UP000076502"/>
    </source>
</evidence>
<sequence>FVQLTLVFPTLRPSVLEPNLNPRLAQPESLAEFLPHERVRIVCLVEQPLQFGQLLQREVRSFFLSLDQRPRDLQRQLQIRLCVPMDGLTFHLDAVLRARCSIPRYRGWRWTATQQFSYRQLQLGCLEWRQALDGVRCVFDLLSLGRDGEVFRLKAGFRRRRRLLDAATVDARRLLLCGFAGRRAGIWRTDGLDQPLNYRLLSIIVPNSGSVSGQ</sequence>
<gene>
    <name evidence="1" type="ORF">WN55_10187</name>
</gene>
<dbReference type="AlphaFoldDB" id="A0A154P511"/>
<proteinExistence type="predicted"/>
<organism evidence="1 2">
    <name type="scientific">Dufourea novaeangliae</name>
    <name type="common">Sweat bee</name>
    <dbReference type="NCBI Taxonomy" id="178035"/>
    <lineage>
        <taxon>Eukaryota</taxon>
        <taxon>Metazoa</taxon>
        <taxon>Ecdysozoa</taxon>
        <taxon>Arthropoda</taxon>
        <taxon>Hexapoda</taxon>
        <taxon>Insecta</taxon>
        <taxon>Pterygota</taxon>
        <taxon>Neoptera</taxon>
        <taxon>Endopterygota</taxon>
        <taxon>Hymenoptera</taxon>
        <taxon>Apocrita</taxon>
        <taxon>Aculeata</taxon>
        <taxon>Apoidea</taxon>
        <taxon>Anthophila</taxon>
        <taxon>Halictidae</taxon>
        <taxon>Rophitinae</taxon>
        <taxon>Dufourea</taxon>
    </lineage>
</organism>